<keyword evidence="1" id="KW-1133">Transmembrane helix</keyword>
<dbReference type="OrthoDB" id="8641246at2"/>
<dbReference type="Proteomes" id="UP000242792">
    <property type="component" value="Chromosome"/>
</dbReference>
<evidence type="ECO:0000256" key="1">
    <source>
        <dbReference type="SAM" id="Phobius"/>
    </source>
</evidence>
<dbReference type="InterPro" id="IPR015406">
    <property type="entry name" value="GpJ_CSF"/>
</dbReference>
<dbReference type="KEGG" id="cke:B5M06_14730"/>
<reference evidence="3 4" key="1">
    <citation type="submission" date="2017-03" db="EMBL/GenBank/DDBJ databases">
        <title>Rapid Whole Genome Sequencing of Comamonas kerstersii Causing Continuous ambulatory Peritoneal Dialysis-Associated Peritonitis.</title>
        <authorList>
            <person name="Zheng B."/>
        </authorList>
    </citation>
    <scope>NUCLEOTIDE SEQUENCE [LARGE SCALE GENOMIC DNA]</scope>
    <source>
        <strain evidence="3 4">8943</strain>
    </source>
</reference>
<evidence type="ECO:0000313" key="3">
    <source>
        <dbReference type="EMBL" id="AQZ99316.1"/>
    </source>
</evidence>
<organism evidence="3 4">
    <name type="scientific">Comamonas kerstersii</name>
    <dbReference type="NCBI Taxonomy" id="225992"/>
    <lineage>
        <taxon>Bacteria</taxon>
        <taxon>Pseudomonadati</taxon>
        <taxon>Pseudomonadota</taxon>
        <taxon>Betaproteobacteria</taxon>
        <taxon>Burkholderiales</taxon>
        <taxon>Comamonadaceae</taxon>
        <taxon>Comamonas</taxon>
    </lineage>
</organism>
<dbReference type="EMBL" id="CP020121">
    <property type="protein sequence ID" value="AQZ99316.1"/>
    <property type="molecule type" value="Genomic_DNA"/>
</dbReference>
<dbReference type="NCBIfam" id="NF040662">
    <property type="entry name" value="attach_TipJ_rel"/>
    <property type="match status" value="1"/>
</dbReference>
<dbReference type="InterPro" id="IPR053171">
    <property type="entry name" value="Viral_Tip_Attach_Protein"/>
</dbReference>
<dbReference type="PANTHER" id="PTHR36251">
    <property type="entry name" value="FELS-1 PROPHAGE HOST SPECIFICITY PROTEIN-RELATED"/>
    <property type="match status" value="1"/>
</dbReference>
<feature type="transmembrane region" description="Helical" evidence="1">
    <location>
        <begin position="94"/>
        <end position="115"/>
    </location>
</feature>
<keyword evidence="1" id="KW-0812">Transmembrane</keyword>
<dbReference type="PANTHER" id="PTHR36251:SF2">
    <property type="entry name" value="GIFSY-2 PROPHAGE HOST SPECIFICITY PROTEIN J, PHAGE LAMBDA"/>
    <property type="match status" value="1"/>
</dbReference>
<feature type="domain" description="Tip attachment protein J central straight fiber" evidence="2">
    <location>
        <begin position="1600"/>
        <end position="1775"/>
    </location>
</feature>
<evidence type="ECO:0000259" key="2">
    <source>
        <dbReference type="Pfam" id="PF09327"/>
    </source>
</evidence>
<dbReference type="Pfam" id="PF09327">
    <property type="entry name" value="Phage_Tail_Tip"/>
    <property type="match status" value="1"/>
</dbReference>
<name>A0A1V0BH97_9BURK</name>
<accession>A0A1V0BH97</accession>
<sequence length="2011" mass="213445">MEITRAEIDAVFDAHGRFVLTPDPIKLDGQKNIPCDLQEGESLLAFLRRHVPGIESGAWAVRIGGTEIPRCMWGKTYPKHGMHIACRATVGKQAVQLVAVAALAYFSGGLAAGLYGAMGGTYVAANAGLMLSALQMGVFVAGSILINKVLGPKTPKAGTPEEAKQVYSLRSQRNSARAYEPVPVLFGEMRVVPDLASQPYTWHQSEDQYLSTILLGGVGVHSAADLAIGDTPISSYQDVDVYYNGFSGMPNQKIPLSSNMDSLAGGAIEDDETWVTRTSSPGAIQLAVDLEYVMYLQGNKGLLWAHSDITVQYRKVGTSEWRVLTGAVKRIGNNKAEPRRVTWQQPVDEGQYEVRMKQKKVARTDQNGTNGFRQVTWVSLRSTQPDNTDYSAFGRIGIKIKATGQISGSLDTVRVTYRAKPMPIWTGTAWATATTRENGLSNPGAILLQTLRGIWHKGKLQFGFGLSDDQIDIDGLKAFMLHCTANGYTYDRWITSSISLHDFCQEVALAGMGEFSWTDGSRPTAVFVSDGQPVSAVVNMANMLKASFSVDYALSNAADGIEYQYVDRDKGFETQTLRVTAPGVTTMLNPARVPGYGVTTEAHAAIMARYHLAQSLYQYKAIGYTADIEHLDYRRLSVLSISHDLTQWGYGGRVLAAERAGDDVRITLDEAVPPLETPHLGLRLPGDRDYRVWKVQALTEASNTLTLIGEWPEDLPLPGEGDNPMDTLWCYDFKATPGYRVRVTSLEPESDLKGAKVTCVPEGPEFWDYVLNGTYVPAPSQTALPQHARASVKNLRVTEHVNVQGDTEWYELSALWDVEGDYDHAQVWAGVDGSELQLVDANAVGSRTRFRIDGPGQWLVEVRPFNAGGQVGQSAAVLYITTLVQRAPRNVDNFTVQELAGGLRRFAWQYTGDKPPALAGVQIRYVPGDVALSTDMWGDMTPLGQPDDVYKAQFETTRPEAGLWTFGIRAIDTAGQLSSGVVRFVANLGDSFEQVQQPDVTPPPVPTGLAATGAFATVQVSWDVPVYDQGHGHSRTEVWAGVTADIADAAKVAEAYAGPASFEWTLGSTAYVWARNVTQDGVAGDWAGPVTAQTAQDAAALGEVLKGQITQSQLHADLSGRVDMIDVLDVGRPELGVATGLIQATAALAAADVQKRDEIDAAARQALEALLIADRALERITDAGVYVDPESGTVKIAGLEATRDEVTQLEVLLDAVQGQLALKATTAYVDGKIAEAVLSPADLLLYEGLDARVTSVTQALNSVNGQLAQKASAAELTQALVRLTTAENNLDALSGQIALRVTRSEWESAQQGLENRISSAEVTLSALDVPSITQTVIATRRLDKSADKAAEALLRDILTGERNRSEAAEALAFARTELSAAITEGLQAEAQQRTQLAAKVDSQAAALSQESTARSTADEALAQQQQALVAQVMQTDQRLQAQIQSESQARADADAAEATQRQLLAATVAANRTEGLNAVDAAFAAISAEQTARANAISAEASARQTLAATVSSNHSAALAAAQAASDAAGSKGKVIFGSSAPAVADRLAQNLWIDSTGGANTPKRWNGSAWVAVTDKAATDAAAAAAQAQATANNAVAAIQTEQSVRANETGHLGAQYTVRMQLGQGGQQVIGGFGLSGTSSQTAGAHIDFGVLANIFWVAAPNGSGVANVRPFSVQTTAQTVNGVVVPAGVYMDAAYINNVTALWARFGTLVADSIQATAISAGQLTAGNGVIGGSLKSSNYVAGSSGWTLRPDGVAEFSGVIVRGTVYATSGTVGGWSIGSNYLRSSNYQAGVRGVNFGSDGSVEIRSTDGTRAFNLQATGTQALLAVPGLSILGNGSATFSGNLSGASGSFSGTLTASNIINTSHLVNGAVSSAVGAFSNDQGSFTVHDTEVAIETVTLSVAGGRVVVLAGLVLQASGRFTSSLNPLVRVRLKRNGSELRRLDVNATIYFESGTSAIARTYLTLPPLVDSPGAGVHVYTLSLEARNMDTSPVRVNYWHRGLSAMEVKR</sequence>
<keyword evidence="1" id="KW-0472">Membrane</keyword>
<proteinExistence type="predicted"/>
<protein>
    <recommendedName>
        <fullName evidence="2">Tip attachment protein J central straight fiber domain-containing protein</fullName>
    </recommendedName>
</protein>
<evidence type="ECO:0000313" key="4">
    <source>
        <dbReference type="Proteomes" id="UP000242792"/>
    </source>
</evidence>
<gene>
    <name evidence="3" type="ORF">B5M06_14730</name>
</gene>